<gene>
    <name evidence="2" type="ORF">CEXT_731931</name>
</gene>
<accession>A0AAV4QAH1</accession>
<dbReference type="EMBL" id="BPLR01006041">
    <property type="protein sequence ID" value="GIY07043.1"/>
    <property type="molecule type" value="Genomic_DNA"/>
</dbReference>
<comment type="caution">
    <text evidence="2">The sequence shown here is derived from an EMBL/GenBank/DDBJ whole genome shotgun (WGS) entry which is preliminary data.</text>
</comment>
<dbReference type="AlphaFoldDB" id="A0AAV4QAH1"/>
<proteinExistence type="predicted"/>
<sequence>MHANRSLLPSNSTSSLESEKDIIYANKCRFPLTIESACGTTSPSRRIKNVSSKWRSNKKVSSGTTSPSQCCSNQKVSSGTTSHSQWCSNQKALVSPQYLECSNPPSLCSQTHGRIFLQFQCTNTSGNS</sequence>
<organism evidence="2 3">
    <name type="scientific">Caerostris extrusa</name>
    <name type="common">Bark spider</name>
    <name type="synonym">Caerostris bankana</name>
    <dbReference type="NCBI Taxonomy" id="172846"/>
    <lineage>
        <taxon>Eukaryota</taxon>
        <taxon>Metazoa</taxon>
        <taxon>Ecdysozoa</taxon>
        <taxon>Arthropoda</taxon>
        <taxon>Chelicerata</taxon>
        <taxon>Arachnida</taxon>
        <taxon>Araneae</taxon>
        <taxon>Araneomorphae</taxon>
        <taxon>Entelegynae</taxon>
        <taxon>Araneoidea</taxon>
        <taxon>Araneidae</taxon>
        <taxon>Caerostris</taxon>
    </lineage>
</organism>
<keyword evidence="3" id="KW-1185">Reference proteome</keyword>
<feature type="region of interest" description="Disordered" evidence="1">
    <location>
        <begin position="39"/>
        <end position="83"/>
    </location>
</feature>
<dbReference type="Proteomes" id="UP001054945">
    <property type="component" value="Unassembled WGS sequence"/>
</dbReference>
<evidence type="ECO:0000313" key="2">
    <source>
        <dbReference type="EMBL" id="GIY07043.1"/>
    </source>
</evidence>
<evidence type="ECO:0000313" key="3">
    <source>
        <dbReference type="Proteomes" id="UP001054945"/>
    </source>
</evidence>
<name>A0AAV4QAH1_CAEEX</name>
<protein>
    <submittedName>
        <fullName evidence="2">Uncharacterized protein</fullName>
    </submittedName>
</protein>
<reference evidence="2 3" key="1">
    <citation type="submission" date="2021-06" db="EMBL/GenBank/DDBJ databases">
        <title>Caerostris extrusa draft genome.</title>
        <authorList>
            <person name="Kono N."/>
            <person name="Arakawa K."/>
        </authorList>
    </citation>
    <scope>NUCLEOTIDE SEQUENCE [LARGE SCALE GENOMIC DNA]</scope>
</reference>
<evidence type="ECO:0000256" key="1">
    <source>
        <dbReference type="SAM" id="MobiDB-lite"/>
    </source>
</evidence>